<sequence>MRYQRSSALFAEAQQVIPGGVNSPVRAFNAVGGTPVFVKYAKGAHLYDEDNNRLIDYISSWGPLILGHAHQEVVDRIVEQAQKGTSFGMPTAIETELAELAVSMVPNIDQIRFVNSGTEACMSAVRLARGYTGREKIIKFAGCYHGHSDAFLIQAGSGAVTFGSPNSPGVTQGTAKDTLLANYNDLENVKELVQANSGEIAAIILEPVAGNMGCILPEEGFLEGLRALCDQEGILLLFDEVMTGFRLAPGGAQELLGIRADILMFGKVIGGGLPVGAFAARKEIMAHLAPLGPVYQAGTLSGNPLAMSAGLAMLTHLKNNPDVFNSLDAKCEQLADGIGSILKEKGIVHQVNRLGSMVSVHFCEEKVRDFASAAKGNNEHFMRYFHGMLDRGVYLPPSAFESYFLNDALSQSDIEFTLDAVKDLYS</sequence>
<evidence type="ECO:0000256" key="2">
    <source>
        <dbReference type="ARBA" id="ARBA00004819"/>
    </source>
</evidence>
<dbReference type="InterPro" id="IPR015424">
    <property type="entry name" value="PyrdxlP-dep_Trfase"/>
</dbReference>
<evidence type="ECO:0000313" key="8">
    <source>
        <dbReference type="EMBL" id="PQJ16687.1"/>
    </source>
</evidence>
<evidence type="ECO:0000313" key="9">
    <source>
        <dbReference type="Proteomes" id="UP000239366"/>
    </source>
</evidence>
<dbReference type="AlphaFoldDB" id="A0A2S7TB03"/>
<dbReference type="GO" id="GO:0030170">
    <property type="term" value="F:pyridoxal phosphate binding"/>
    <property type="evidence" value="ECO:0007669"/>
    <property type="project" value="InterPro"/>
</dbReference>
<gene>
    <name evidence="7" type="primary">hemL</name>
    <name evidence="8" type="ORF">BST99_14025</name>
</gene>
<name>A0A2S7TB03_9FLAO</name>
<keyword evidence="6 7" id="KW-0627">Porphyrin biosynthesis</keyword>
<dbReference type="GO" id="GO:0005737">
    <property type="term" value="C:cytoplasm"/>
    <property type="evidence" value="ECO:0007669"/>
    <property type="project" value="UniProtKB-SubCell"/>
</dbReference>
<dbReference type="RefSeq" id="WP_105002354.1">
    <property type="nucleotide sequence ID" value="NZ_MQVX01000001.1"/>
</dbReference>
<dbReference type="UniPathway" id="UPA00251">
    <property type="reaction ID" value="UER00317"/>
</dbReference>
<dbReference type="HAMAP" id="MF_00375">
    <property type="entry name" value="HemL_aminotrans_3"/>
    <property type="match status" value="1"/>
</dbReference>
<comment type="cofactor">
    <cofactor evidence="1 7">
        <name>pyridoxal 5'-phosphate</name>
        <dbReference type="ChEBI" id="CHEBI:597326"/>
    </cofactor>
</comment>
<comment type="pathway">
    <text evidence="2">Porphyrin-containing compound metabolism; protoporphyrin-IX biosynthesis; 5-aminolevulinate from L-glutamyl-tRNA(Glu): step 2/2.</text>
</comment>
<dbReference type="OrthoDB" id="9807885at2"/>
<keyword evidence="7" id="KW-0963">Cytoplasm</keyword>
<dbReference type="InterPro" id="IPR015422">
    <property type="entry name" value="PyrdxlP-dep_Trfase_small"/>
</dbReference>
<keyword evidence="4 7" id="KW-0663">Pyridoxal phosphate</keyword>
<dbReference type="GO" id="GO:0008483">
    <property type="term" value="F:transaminase activity"/>
    <property type="evidence" value="ECO:0007669"/>
    <property type="project" value="InterPro"/>
</dbReference>
<dbReference type="FunFam" id="3.40.640.10:FF:000021">
    <property type="entry name" value="Glutamate-1-semialdehyde 2,1-aminomutase"/>
    <property type="match status" value="1"/>
</dbReference>
<dbReference type="PANTHER" id="PTHR43713">
    <property type="entry name" value="GLUTAMATE-1-SEMIALDEHYDE 2,1-AMINOMUTASE"/>
    <property type="match status" value="1"/>
</dbReference>
<keyword evidence="5 7" id="KW-0413">Isomerase</keyword>
<evidence type="ECO:0000256" key="4">
    <source>
        <dbReference type="ARBA" id="ARBA00022898"/>
    </source>
</evidence>
<dbReference type="SUPFAM" id="SSF53383">
    <property type="entry name" value="PLP-dependent transferases"/>
    <property type="match status" value="1"/>
</dbReference>
<dbReference type="EC" id="5.4.3.8" evidence="7"/>
<reference evidence="9" key="1">
    <citation type="submission" date="2016-11" db="EMBL/GenBank/DDBJ databases">
        <title>Trade-off between light-utilization and light-protection in marine flavobacteria.</title>
        <authorList>
            <person name="Kumagai Y."/>
            <person name="Yoshizawa S."/>
            <person name="Kogure K."/>
        </authorList>
    </citation>
    <scope>NUCLEOTIDE SEQUENCE [LARGE SCALE GENOMIC DNA]</scope>
    <source>
        <strain evidence="9">SG-18</strain>
    </source>
</reference>
<accession>A0A2S7TB03</accession>
<comment type="subunit">
    <text evidence="7">Homodimer.</text>
</comment>
<dbReference type="Pfam" id="PF00202">
    <property type="entry name" value="Aminotran_3"/>
    <property type="match status" value="1"/>
</dbReference>
<dbReference type="InterPro" id="IPR005814">
    <property type="entry name" value="Aminotrans_3"/>
</dbReference>
<dbReference type="InterPro" id="IPR049704">
    <property type="entry name" value="Aminotrans_3_PPA_site"/>
</dbReference>
<comment type="catalytic activity">
    <reaction evidence="7">
        <text>(S)-4-amino-5-oxopentanoate = 5-aminolevulinate</text>
        <dbReference type="Rhea" id="RHEA:14265"/>
        <dbReference type="ChEBI" id="CHEBI:57501"/>
        <dbReference type="ChEBI" id="CHEBI:356416"/>
        <dbReference type="EC" id="5.4.3.8"/>
    </reaction>
</comment>
<comment type="similarity">
    <text evidence="3 7">Belongs to the class-III pyridoxal-phosphate-dependent aminotransferase family. HemL subfamily.</text>
</comment>
<dbReference type="CDD" id="cd00610">
    <property type="entry name" value="OAT_like"/>
    <property type="match status" value="1"/>
</dbReference>
<evidence type="ECO:0000256" key="3">
    <source>
        <dbReference type="ARBA" id="ARBA00008981"/>
    </source>
</evidence>
<dbReference type="InterPro" id="IPR004639">
    <property type="entry name" value="4pyrrol_synth_GluAld_NH2Trfase"/>
</dbReference>
<dbReference type="InterPro" id="IPR015421">
    <property type="entry name" value="PyrdxlP-dep_Trfase_major"/>
</dbReference>
<dbReference type="NCBIfam" id="NF000818">
    <property type="entry name" value="PRK00062.1"/>
    <property type="match status" value="1"/>
</dbReference>
<dbReference type="Proteomes" id="UP000239366">
    <property type="component" value="Unassembled WGS sequence"/>
</dbReference>
<evidence type="ECO:0000256" key="7">
    <source>
        <dbReference type="HAMAP-Rule" id="MF_00375"/>
    </source>
</evidence>
<dbReference type="GO" id="GO:0006782">
    <property type="term" value="P:protoporphyrinogen IX biosynthetic process"/>
    <property type="evidence" value="ECO:0007669"/>
    <property type="project" value="UniProtKB-UniRule"/>
</dbReference>
<dbReference type="Gene3D" id="3.40.640.10">
    <property type="entry name" value="Type I PLP-dependent aspartate aminotransferase-like (Major domain)"/>
    <property type="match status" value="1"/>
</dbReference>
<protein>
    <recommendedName>
        <fullName evidence="7">Glutamate-1-semialdehyde 2,1-aminomutase</fullName>
        <shortName evidence="7">GSA</shortName>
        <ecNumber evidence="7">5.4.3.8</ecNumber>
    </recommendedName>
    <alternativeName>
        <fullName evidence="7">Glutamate-1-semialdehyde aminotransferase</fullName>
        <shortName evidence="7">GSA-AT</shortName>
    </alternativeName>
</protein>
<evidence type="ECO:0000256" key="1">
    <source>
        <dbReference type="ARBA" id="ARBA00001933"/>
    </source>
</evidence>
<proteinExistence type="inferred from homology"/>
<comment type="caution">
    <text evidence="8">The sequence shown here is derived from an EMBL/GenBank/DDBJ whole genome shotgun (WGS) entry which is preliminary data.</text>
</comment>
<evidence type="ECO:0000256" key="6">
    <source>
        <dbReference type="ARBA" id="ARBA00023244"/>
    </source>
</evidence>
<comment type="subcellular location">
    <subcellularLocation>
        <location evidence="7">Cytoplasm</location>
    </subcellularLocation>
</comment>
<dbReference type="GO" id="GO:0042286">
    <property type="term" value="F:glutamate-1-semialdehyde 2,1-aminomutase activity"/>
    <property type="evidence" value="ECO:0007669"/>
    <property type="project" value="UniProtKB-UniRule"/>
</dbReference>
<dbReference type="PANTHER" id="PTHR43713:SF3">
    <property type="entry name" value="GLUTAMATE-1-SEMIALDEHYDE 2,1-AMINOMUTASE 1, CHLOROPLASTIC-RELATED"/>
    <property type="match status" value="1"/>
</dbReference>
<dbReference type="NCBIfam" id="TIGR00713">
    <property type="entry name" value="hemL"/>
    <property type="match status" value="1"/>
</dbReference>
<feature type="modified residue" description="N6-(pyridoxal phosphate)lysine" evidence="7">
    <location>
        <position position="267"/>
    </location>
</feature>
<keyword evidence="9" id="KW-1185">Reference proteome</keyword>
<dbReference type="EMBL" id="MQVX01000001">
    <property type="protein sequence ID" value="PQJ16687.1"/>
    <property type="molecule type" value="Genomic_DNA"/>
</dbReference>
<evidence type="ECO:0000256" key="5">
    <source>
        <dbReference type="ARBA" id="ARBA00023235"/>
    </source>
</evidence>
<dbReference type="Gene3D" id="3.90.1150.10">
    <property type="entry name" value="Aspartate Aminotransferase, domain 1"/>
    <property type="match status" value="1"/>
</dbReference>
<organism evidence="8 9">
    <name type="scientific">Aureicoccus marinus</name>
    <dbReference type="NCBI Taxonomy" id="754435"/>
    <lineage>
        <taxon>Bacteria</taxon>
        <taxon>Pseudomonadati</taxon>
        <taxon>Bacteroidota</taxon>
        <taxon>Flavobacteriia</taxon>
        <taxon>Flavobacteriales</taxon>
        <taxon>Flavobacteriaceae</taxon>
        <taxon>Aureicoccus</taxon>
    </lineage>
</organism>
<dbReference type="PROSITE" id="PS00600">
    <property type="entry name" value="AA_TRANSFER_CLASS_3"/>
    <property type="match status" value="1"/>
</dbReference>